<feature type="transmembrane region" description="Helical" evidence="4">
    <location>
        <begin position="810"/>
        <end position="829"/>
    </location>
</feature>
<dbReference type="EC" id="2.7.7.65" evidence="2"/>
<proteinExistence type="predicted"/>
<accession>A0A0R0BTL7</accession>
<dbReference type="GO" id="GO:0043709">
    <property type="term" value="P:cell adhesion involved in single-species biofilm formation"/>
    <property type="evidence" value="ECO:0007669"/>
    <property type="project" value="TreeGrafter"/>
</dbReference>
<name>A0A0R0BTL7_9GAMM</name>
<dbReference type="Gene3D" id="3.30.70.270">
    <property type="match status" value="1"/>
</dbReference>
<dbReference type="InterPro" id="IPR000160">
    <property type="entry name" value="GGDEF_dom"/>
</dbReference>
<dbReference type="GO" id="GO:0052621">
    <property type="term" value="F:diguanylate cyclase activity"/>
    <property type="evidence" value="ECO:0007669"/>
    <property type="project" value="UniProtKB-EC"/>
</dbReference>
<dbReference type="STRING" id="266128.ABB25_00670"/>
<dbReference type="GO" id="GO:1902201">
    <property type="term" value="P:negative regulation of bacterial-type flagellum-dependent cell motility"/>
    <property type="evidence" value="ECO:0007669"/>
    <property type="project" value="TreeGrafter"/>
</dbReference>
<reference evidence="6 7" key="1">
    <citation type="submission" date="2015-05" db="EMBL/GenBank/DDBJ databases">
        <title>Genome sequencing and analysis of members of genus Stenotrophomonas.</title>
        <authorList>
            <person name="Patil P.P."/>
            <person name="Midha S."/>
            <person name="Patil P.B."/>
        </authorList>
    </citation>
    <scope>NUCLEOTIDE SEQUENCE [LARGE SCALE GENOMIC DNA]</scope>
    <source>
        <strain evidence="6 7">DSM 17805</strain>
    </source>
</reference>
<keyword evidence="4" id="KW-0472">Membrane</keyword>
<dbReference type="FunFam" id="3.30.70.270:FF:000001">
    <property type="entry name" value="Diguanylate cyclase domain protein"/>
    <property type="match status" value="1"/>
</dbReference>
<dbReference type="InterPro" id="IPR013783">
    <property type="entry name" value="Ig-like_fold"/>
</dbReference>
<keyword evidence="7" id="KW-1185">Reference proteome</keyword>
<dbReference type="InterPro" id="IPR029787">
    <property type="entry name" value="Nucleotide_cyclase"/>
</dbReference>
<dbReference type="Gene3D" id="2.130.10.10">
    <property type="entry name" value="YVTN repeat-like/Quinoprotein amine dehydrogenase"/>
    <property type="match status" value="3"/>
</dbReference>
<dbReference type="Gene3D" id="2.60.40.10">
    <property type="entry name" value="Immunoglobulins"/>
    <property type="match status" value="1"/>
</dbReference>
<comment type="caution">
    <text evidence="6">The sequence shown here is derived from an EMBL/GenBank/DDBJ whole genome shotgun (WGS) entry which is preliminary data.</text>
</comment>
<evidence type="ECO:0000256" key="3">
    <source>
        <dbReference type="ARBA" id="ARBA00034247"/>
    </source>
</evidence>
<dbReference type="SUPFAM" id="SSF63829">
    <property type="entry name" value="Calcium-dependent phosphotriesterase"/>
    <property type="match status" value="1"/>
</dbReference>
<comment type="catalytic activity">
    <reaction evidence="3">
        <text>2 GTP = 3',3'-c-di-GMP + 2 diphosphate</text>
        <dbReference type="Rhea" id="RHEA:24898"/>
        <dbReference type="ChEBI" id="CHEBI:33019"/>
        <dbReference type="ChEBI" id="CHEBI:37565"/>
        <dbReference type="ChEBI" id="CHEBI:58805"/>
        <dbReference type="EC" id="2.7.7.65"/>
    </reaction>
</comment>
<sequence>MTGGGGGQRLLLRPWHRWSCGWRWPLLCTALVCLLLVPGLAWSSADSLRPYRALSGISVLADGGEHAMRSTTSVAIDSRGRVWIGGYRRLLRLDGMQVHSYPGQRTPQLPEGYIRSLLPLGNGDMLIGANREGVLHWELASGQLVPLTVQGGQRLTRINDLVAGRAGGAWIAAEQGLFYWPGGASRTLQPVNALAGLPSLSPRVFSVLDASDGSLWVAAHNGLYRRRPGGKALLPVRSGQPVLDRRLAEESVWVLAEDGRGRVWAGLVRSGVVVIDGDQAFAPAGLDGTQGLHQGRTIRSLLWDRQRMWLGTDGRGLLACERDCRQAAVVTVNLAAYEGQRNFHVRELARAADGRIWAASDRGVFHFDPDARGIYELDVTPPGMDPHQRFNAVRSLLHDGQQRLWLGREAGELMRWDLASGQRSIVYLPPPLDASAVNALGTDGSGKLWVAGSGVAWVDPDSLQVRPAGELGQQARSQVNHMAVGDERAWLGYHDGLVEVDAQGRILRQMLSTADTGLRTTHIVALAEQGRWLWAGTPEGLHRIDLQQWRAEPLALLANPSAEQRERVDQITGLAVDGQRLWVGTAVGVFQVDVATGAVQAVASTQGLRVHSLQVGADRRLWFSASPATIGVIDSAGQVQLYRARDGVNDGRGFHRGAVQRLPGGQLLFGTGIGVLAVDPARLPASPLPVPDLTPVITGLQIDAQRWPEGRLPQRGQGLSLQPEQQRLLVAFSALPAMEPERRQHAFMLEGHDPDWITLEPGVAPMALYGKLPPGRYTLALRVGSDETPGRHWTSRYPLEVLPAWYQRRWVHVAVIAGLILAVALLLRARDRIALRRQRQLEQLVTRRTNELQQANTQLAALAGEDALTGLYNRRRLFQHLNELIAQGQQHWRPHSLVLLDLDHFKQINDSYGHVVGDAVLRQVAARLQQALRAQDMAARYGGEELLLLLPDTTQAAALELAERLRQAIATMRVRCDPVQLSVTASFGVAQLQPGQSAEQWIERADLALYRAKRQGRNQVCADTAMG</sequence>
<dbReference type="SUPFAM" id="SSF55073">
    <property type="entry name" value="Nucleotide cyclase"/>
    <property type="match status" value="1"/>
</dbReference>
<dbReference type="InterPro" id="IPR050469">
    <property type="entry name" value="Diguanylate_Cyclase"/>
</dbReference>
<keyword evidence="4" id="KW-0812">Transmembrane</keyword>
<dbReference type="EMBL" id="LDJH01000002">
    <property type="protein sequence ID" value="KRG60749.1"/>
    <property type="molecule type" value="Genomic_DNA"/>
</dbReference>
<evidence type="ECO:0000259" key="5">
    <source>
        <dbReference type="PROSITE" id="PS50887"/>
    </source>
</evidence>
<organism evidence="6 7">
    <name type="scientific">Stenotrophomonas koreensis</name>
    <dbReference type="NCBI Taxonomy" id="266128"/>
    <lineage>
        <taxon>Bacteria</taxon>
        <taxon>Pseudomonadati</taxon>
        <taxon>Pseudomonadota</taxon>
        <taxon>Gammaproteobacteria</taxon>
        <taxon>Lysobacterales</taxon>
        <taxon>Lysobacteraceae</taxon>
        <taxon>Stenotrophomonas</taxon>
    </lineage>
</organism>
<evidence type="ECO:0000256" key="2">
    <source>
        <dbReference type="ARBA" id="ARBA00012528"/>
    </source>
</evidence>
<dbReference type="InterPro" id="IPR043128">
    <property type="entry name" value="Rev_trsase/Diguanyl_cyclase"/>
</dbReference>
<dbReference type="PANTHER" id="PTHR45138">
    <property type="entry name" value="REGULATORY COMPONENTS OF SENSORY TRANSDUCTION SYSTEM"/>
    <property type="match status" value="1"/>
</dbReference>
<evidence type="ECO:0000256" key="1">
    <source>
        <dbReference type="ARBA" id="ARBA00001946"/>
    </source>
</evidence>
<dbReference type="InterPro" id="IPR015943">
    <property type="entry name" value="WD40/YVTN_repeat-like_dom_sf"/>
</dbReference>
<dbReference type="PROSITE" id="PS50887">
    <property type="entry name" value="GGDEF"/>
    <property type="match status" value="1"/>
</dbReference>
<comment type="cofactor">
    <cofactor evidence="1">
        <name>Mg(2+)</name>
        <dbReference type="ChEBI" id="CHEBI:18420"/>
    </cofactor>
</comment>
<dbReference type="SUPFAM" id="SSF50952">
    <property type="entry name" value="Soluble quinoprotein glucose dehydrogenase"/>
    <property type="match status" value="1"/>
</dbReference>
<dbReference type="PATRIC" id="fig|266128.3.peg.1197"/>
<evidence type="ECO:0000256" key="4">
    <source>
        <dbReference type="SAM" id="Phobius"/>
    </source>
</evidence>
<dbReference type="Pfam" id="PF00990">
    <property type="entry name" value="GGDEF"/>
    <property type="match status" value="1"/>
</dbReference>
<gene>
    <name evidence="6" type="ORF">ABB25_00670</name>
</gene>
<dbReference type="Proteomes" id="UP000051254">
    <property type="component" value="Unassembled WGS sequence"/>
</dbReference>
<dbReference type="NCBIfam" id="TIGR00254">
    <property type="entry name" value="GGDEF"/>
    <property type="match status" value="1"/>
</dbReference>
<feature type="domain" description="GGDEF" evidence="5">
    <location>
        <begin position="893"/>
        <end position="1025"/>
    </location>
</feature>
<dbReference type="GO" id="GO:0005886">
    <property type="term" value="C:plasma membrane"/>
    <property type="evidence" value="ECO:0007669"/>
    <property type="project" value="TreeGrafter"/>
</dbReference>
<keyword evidence="4" id="KW-1133">Transmembrane helix</keyword>
<dbReference type="SMART" id="SM00267">
    <property type="entry name" value="GGDEF"/>
    <property type="match status" value="1"/>
</dbReference>
<dbReference type="CDD" id="cd01949">
    <property type="entry name" value="GGDEF"/>
    <property type="match status" value="1"/>
</dbReference>
<evidence type="ECO:0000313" key="7">
    <source>
        <dbReference type="Proteomes" id="UP000051254"/>
    </source>
</evidence>
<protein>
    <recommendedName>
        <fullName evidence="2">diguanylate cyclase</fullName>
        <ecNumber evidence="2">2.7.7.65</ecNumber>
    </recommendedName>
</protein>
<dbReference type="AlphaFoldDB" id="A0A0R0BTL7"/>
<dbReference type="InterPro" id="IPR011041">
    <property type="entry name" value="Quinoprot_gluc/sorb_DH_b-prop"/>
</dbReference>
<dbReference type="PANTHER" id="PTHR45138:SF9">
    <property type="entry name" value="DIGUANYLATE CYCLASE DGCM-RELATED"/>
    <property type="match status" value="1"/>
</dbReference>
<evidence type="ECO:0000313" key="6">
    <source>
        <dbReference type="EMBL" id="KRG60749.1"/>
    </source>
</evidence>